<evidence type="ECO:0000313" key="1">
    <source>
        <dbReference type="EMBL" id="PQO34264.1"/>
    </source>
</evidence>
<gene>
    <name evidence="1" type="ORF">C5Y83_12070</name>
</gene>
<dbReference type="AlphaFoldDB" id="A0A2S8FQZ2"/>
<dbReference type="Proteomes" id="UP000238322">
    <property type="component" value="Unassembled WGS sequence"/>
</dbReference>
<proteinExistence type="predicted"/>
<protein>
    <submittedName>
        <fullName evidence="1">Uncharacterized protein</fullName>
    </submittedName>
</protein>
<comment type="caution">
    <text evidence="1">The sequence shown here is derived from an EMBL/GenBank/DDBJ whole genome shotgun (WGS) entry which is preliminary data.</text>
</comment>
<name>A0A2S8FQZ2_9BACT</name>
<sequence length="290" mass="32886">MRLYAYSLPRKAAISKRGEAFESQISERVVLLSNGYVCRFYVSSKRHDLPTSTGFCDFWPSRFCINGRAMFLFRVRLILVIVFLLVGCEPGQNGLDDPSPATANLPLEEQPLRIVNASPQECYDRLTEAMKTRDLYTMFGCYVREERDALAGTYAYLVERHIRLHTDKEELAVQLLRKHGLDKMNIASVVGPLDDPASEERMRLTASIGRKIKDQWQFMQEVTTLFKRTEPGAQSRPNPSDTFTKSVLSDIRINGNRASGTLANPVSKTRTTLYFVRENASWVTTTTPDG</sequence>
<reference evidence="1 2" key="1">
    <citation type="submission" date="2018-02" db="EMBL/GenBank/DDBJ databases">
        <title>Comparative genomes isolates from brazilian mangrove.</title>
        <authorList>
            <person name="Araujo J.E."/>
            <person name="Taketani R.G."/>
            <person name="Silva M.C.P."/>
            <person name="Loureco M.V."/>
            <person name="Andreote F.D."/>
        </authorList>
    </citation>
    <scope>NUCLEOTIDE SEQUENCE [LARGE SCALE GENOMIC DNA]</scope>
    <source>
        <strain evidence="1 2">Hex-1 MGV</strain>
    </source>
</reference>
<accession>A0A2S8FQZ2</accession>
<dbReference type="EMBL" id="PUHY01000010">
    <property type="protein sequence ID" value="PQO34264.1"/>
    <property type="molecule type" value="Genomic_DNA"/>
</dbReference>
<organism evidence="1 2">
    <name type="scientific">Blastopirellula marina</name>
    <dbReference type="NCBI Taxonomy" id="124"/>
    <lineage>
        <taxon>Bacteria</taxon>
        <taxon>Pseudomonadati</taxon>
        <taxon>Planctomycetota</taxon>
        <taxon>Planctomycetia</taxon>
        <taxon>Pirellulales</taxon>
        <taxon>Pirellulaceae</taxon>
        <taxon>Blastopirellula</taxon>
    </lineage>
</organism>
<evidence type="ECO:0000313" key="2">
    <source>
        <dbReference type="Proteomes" id="UP000238322"/>
    </source>
</evidence>